<accession>D3Q1Y2</accession>
<dbReference type="Pfam" id="PF18413">
    <property type="entry name" value="Neuraminidase"/>
    <property type="match status" value="1"/>
</dbReference>
<evidence type="ECO:0000313" key="7">
    <source>
        <dbReference type="Proteomes" id="UP000000844"/>
    </source>
</evidence>
<dbReference type="RefSeq" id="WP_013017420.1">
    <property type="nucleotide sequence ID" value="NC_013947.1"/>
</dbReference>
<dbReference type="eggNOG" id="COG2351">
    <property type="taxonomic scope" value="Bacteria"/>
</dbReference>
<evidence type="ECO:0000259" key="5">
    <source>
        <dbReference type="Pfam" id="PF20220"/>
    </source>
</evidence>
<dbReference type="InterPro" id="IPR040840">
    <property type="entry name" value="TcA_TcB_BD"/>
</dbReference>
<dbReference type="InterPro" id="IPR041079">
    <property type="entry name" value="Neuraminidase-like"/>
</dbReference>
<dbReference type="HOGENOM" id="CLU_000189_1_0_11"/>
<proteinExistence type="predicted"/>
<feature type="coiled-coil region" evidence="1">
    <location>
        <begin position="2554"/>
        <end position="2588"/>
    </location>
</feature>
<dbReference type="InterPro" id="IPR046839">
    <property type="entry name" value="ABC_toxin_N"/>
</dbReference>
<dbReference type="OrthoDB" id="9781691at2"/>
<organism evidence="6 7">
    <name type="scientific">Stackebrandtia nassauensis (strain DSM 44728 / CIP 108903 / NRRL B-16338 / NBRC 102104 / LLR-40K-21)</name>
    <dbReference type="NCBI Taxonomy" id="446470"/>
    <lineage>
        <taxon>Bacteria</taxon>
        <taxon>Bacillati</taxon>
        <taxon>Actinomycetota</taxon>
        <taxon>Actinomycetes</taxon>
        <taxon>Glycomycetales</taxon>
        <taxon>Glycomycetaceae</taxon>
        <taxon>Stackebrandtia</taxon>
    </lineage>
</organism>
<evidence type="ECO:0000313" key="6">
    <source>
        <dbReference type="EMBL" id="ADD41849.1"/>
    </source>
</evidence>
<dbReference type="STRING" id="446470.Snas_2156"/>
<gene>
    <name evidence="6" type="ordered locus">Snas_2156</name>
</gene>
<feature type="compositionally biased region" description="Acidic residues" evidence="2">
    <location>
        <begin position="222"/>
        <end position="240"/>
    </location>
</feature>
<name>D3Q1Y2_STANL</name>
<dbReference type="EMBL" id="CP001778">
    <property type="protein sequence ID" value="ADD41849.1"/>
    <property type="molecule type" value="Genomic_DNA"/>
</dbReference>
<dbReference type="Pfam" id="PF20220">
    <property type="entry name" value="ABC_toxin_N"/>
    <property type="match status" value="1"/>
</dbReference>
<feature type="domain" description="Tc toxin complex TcA C-terminal TcB-binding" evidence="3">
    <location>
        <begin position="2574"/>
        <end position="2850"/>
    </location>
</feature>
<keyword evidence="1" id="KW-0175">Coiled coil</keyword>
<feature type="region of interest" description="Disordered" evidence="2">
    <location>
        <begin position="217"/>
        <end position="256"/>
    </location>
</feature>
<protein>
    <submittedName>
        <fullName evidence="6">Uncharacterized protein</fullName>
    </submittedName>
</protein>
<dbReference type="eggNOG" id="COG3409">
    <property type="taxonomic scope" value="Bacteria"/>
</dbReference>
<dbReference type="Proteomes" id="UP000000844">
    <property type="component" value="Chromosome"/>
</dbReference>
<evidence type="ECO:0000259" key="3">
    <source>
        <dbReference type="Pfam" id="PF18276"/>
    </source>
</evidence>
<dbReference type="Pfam" id="PF18276">
    <property type="entry name" value="TcA_TcB_BD"/>
    <property type="match status" value="1"/>
</dbReference>
<dbReference type="KEGG" id="sna:Snas_2156"/>
<keyword evidence="7" id="KW-1185">Reference proteome</keyword>
<reference evidence="6 7" key="1">
    <citation type="journal article" date="2009" name="Stand. Genomic Sci.">
        <title>Complete genome sequence of Stackebrandtia nassauensis type strain (LLR-40K-21).</title>
        <authorList>
            <person name="Munk C."/>
            <person name="Lapidus A."/>
            <person name="Copeland A."/>
            <person name="Jando M."/>
            <person name="Mayilraj S."/>
            <person name="Glavina Del Rio T."/>
            <person name="Nolan M."/>
            <person name="Chen F."/>
            <person name="Lucas S."/>
            <person name="Tice H."/>
            <person name="Cheng J.F."/>
            <person name="Han C."/>
            <person name="Detter J.C."/>
            <person name="Bruce D."/>
            <person name="Goodwin L."/>
            <person name="Chain P."/>
            <person name="Pitluck S."/>
            <person name="Goker M."/>
            <person name="Ovchinikova G."/>
            <person name="Pati A."/>
            <person name="Ivanova N."/>
            <person name="Mavromatis K."/>
            <person name="Chen A."/>
            <person name="Palaniappan K."/>
            <person name="Land M."/>
            <person name="Hauser L."/>
            <person name="Chang Y.J."/>
            <person name="Jeffries C.D."/>
            <person name="Bristow J."/>
            <person name="Eisen J.A."/>
            <person name="Markowitz V."/>
            <person name="Hugenholtz P."/>
            <person name="Kyrpides N.C."/>
            <person name="Klenk H.P."/>
        </authorList>
    </citation>
    <scope>NUCLEOTIDE SEQUENCE [LARGE SCALE GENOMIC DNA]</scope>
    <source>
        <strain evidence="7">DSM 44728 / CIP 108903 / NRRL B-16338 / NBRC 102104 / LLR-40K-21</strain>
    </source>
</reference>
<feature type="domain" description="Neuraminidase-like" evidence="4">
    <location>
        <begin position="1531"/>
        <end position="1656"/>
    </location>
</feature>
<evidence type="ECO:0000256" key="1">
    <source>
        <dbReference type="SAM" id="Coils"/>
    </source>
</evidence>
<evidence type="ECO:0000256" key="2">
    <source>
        <dbReference type="SAM" id="MobiDB-lite"/>
    </source>
</evidence>
<dbReference type="eggNOG" id="COG3206">
    <property type="taxonomic scope" value="Bacteria"/>
</dbReference>
<evidence type="ECO:0000259" key="4">
    <source>
        <dbReference type="Pfam" id="PF18413"/>
    </source>
</evidence>
<feature type="domain" description="ABC toxin N-terminal" evidence="5">
    <location>
        <begin position="1372"/>
        <end position="1501"/>
    </location>
</feature>
<sequence length="3022" mass="332459">MSTTNPKMTPAQLLALDKLSEVPLADVRTQDPRLFPMLDAKAAGERKTTVTAALAGTSAQLQAALPKVDFKMGTTAARPLTQVVLDSLSTQKVPAAVAQEAIEKLGDLTRSSSLTDPAAPAVKVGEHPLFQNELQQAGVVKLAVGSDISLDKAATILDHSTSPGQLRDENINEMLGKNVVTPDQATSLGLTASLYHLSDDNTDTAAALRKGLAANGVRAREDDGEDATDAEPEVDVEGESDEKKRPRGTDVGNGVPSVKQLVSLGVEGWLKVIDRGGATPPGDLSKEDFADRLDRSMTGLYPTDALMVRVLDEKDPQRLAAKIERVEPQLSALREKSSRRNGSVVDVMRRATVDDDDAREARDELVEMVNLHPGLKLDEVLASDASAAEKAEAMAQRVDLVRTVYKLNPTAELLTRDYTPDSEEKSALNFGEMDEKEQKLVVSDLKSYQRAFAITDDVADTHTLLKTGYHTATAIGAASLDAFKARTQLADDVAARYHQNARTSLSKTTNSLVSIVDLLKGGFGDIFVGNLLPSIQDYLKKLDGYSDLFGSQDYCSCSHCQSILGPAAYYVDLMSFIDEHVREPYFSGDDEDDPLDLHKRRPDMWTLPLTCENTNTLVRYLDIINEILENYLAKRGGYGGDLADRAAVEDFVYRLKLMAVVDSFRQPFHFPLEKLNAYLSHFERDRGDVANILTVSSTVRTQAALGISQQERELIITPNTDMDFLRRVYGVPFVVGPGDIINPIASGEFIRFTGIDRDRMGELTATAFVTANGAEPIEFKTFKSSPDSVQNDVERVKGLKATSLDRLHRLARLQRLLPWSVAETDLILSQLAATGVPGGLSQATLEEMVKVLAVHKRFSISAEQNSSLWAPLPDTGVDGKPSLFDRLFNTPTFVRLDGELPMDTVSFVHPSLRTAGVPSPADNTLHRLLAGFGVSDEVLGVLIRKLAVPLGADITAPDEDDRGFLLTAANLTLLYRHARLSQLLRLSGADLFTLIGLAALPAGHVSQLAELGQLLEFHAWWKTSGYKLDDLTVVTGGTPSRPDSYPNPQTAAEAIVARIAADKSLEFADTVFAFVPGITETQSKAIIAANAAACEPVPGGSGALRLVAGFNPATPLAIPPGVTVAEPELREFLLRHHSSRILPSRLASQLGFAAERISELVAMTGTSLSSPALVAALHGGAVAPLVTLVTKLVPLTVLFKSKVFDAASLVFIRTHAGLFGIAGFSTIDIAAIRKLAVYARFAALAGESAFAPELPPVSVDDLRHCLATFDPVTKFGGTDQARLAATLRTEEAMIATLLPHLSLPDNAPDALYVLGRAVELATYLGVGGDTLGLIVSDDYVELNRAAEAMLAAFRAKYPDEKEFAQKLEPFGDRIANRRRDGLTDYLIRSVHPELETLNEIYQYFLVDPQFDGCARTSKLVAAISSAQLYVHRILMNLEQDRRAPDDPQRTAVPPAAIPRDEWAWRKNYRVWEANRKVFLWPENYIEPELRDDKTPLFEDLESVLLQQEINEQNVLDSYSQYMSGFDELSKLSVAGAYHDKHWASRTDILHLFGVTPGDPPTFYYRRVENAYFGETDAGKGVEYGPWTKVEVQIPVRKVAPVVYRGRLYVFWTDVTTNPKNAVSGGGSNFVGYKHKMSLKYTTLRLDGRWSPPQQVSLSGGQFPTGEGIIDDPLAEAAEREAFNSAMANWRFSDAMAAFQKMLTPKFDTQMHPEPVDGYSLGGAAFDRVYPQVYGDEVRVTGRNFQMRADVDFYRKAIDSHASGNVHGAEASPLLESRPEFGWHRLYAARPWFFAMDGYANASLIADKRRVDRLAQVNESWWQAFLLNFSVYYREPLAYVFTNPDMTTVNGSLSDGIMDLDSDLIYLQGAARPGSLYVAKRFGTTLGEELNRTLFTGGVDQLLATASQKALGERYPQVWFTGSQVSNQIRSGRLDFTGAMGTYFREIFFHIPFLVANHLNGQQKFEAAQQWYSYIFDPTSAEEINVPWWVPPAEAARMRRDRVWRYSEFRGLTMPKLREVLTDPAAIEVYKKDPFNPHAIARLRLSAYQKCIVMRYVDNLIDWGDSLFSQFTMESTNEATMKYVMASDILGPRPAKLGSCGEGAVVPRTYEKIGPLVKKGSDFLVELENLLWVAAPSRFVYGIDKRPLTFALDRDVTRFFVNAAVKRQPVRPDPEPENVAELVSVAAPRYTGNPGPSKETRTKLEITASALADQAVAPQVSDAGVARFDQVNRTYTASWSGTQKTAKASAAISDRAGTIGDLIGAAGNGGGTRDGISSRVVDLNRPLIRDFERVPMFGWSIIRQLTPVFCVPANKELSGYWDRVEDRLYKLRNCLDIQGVKRQLALFAPEIDPRLLVRARAAGLSIEDVLGATSGDLPPYRFSYLIEKAKQHTSVVQSFGNALQGALERKDAEELTRLRAVHQQNLLKMSTRVREWEIDIAADAVETLDQQIAAVTYKRDYFAGLVDGGLNAWERTQQVAKHTASATFIGGALLQGTAGVLSLIPQLGSPFAMKYGGVELGSSIKAWGQMLSDTAKVAEVVSASAGLEAGFTRREEGWQHQKELADHELEQLETQREIAELRRRIAERSLEIHGKQIEQAEEVFELYGERFSNLALYTWMSSTMQRLFREAYNSAYASARLAEQAYRFERGDETSTLLRGNYYDGDRAGLLAGEKLMVDLENMERRFIETNYRTPEIDQAFSLGQVSAQALMSLRQNGECDFEIPEVFFDLFYPGQYKRRIKSVRLTIPSVTGPYTNVGASLTLTGSKIRPEPKLGDANLMAVPLRRSVSIATSTAQNDSGVFEFSFRDERYMPFEGAGAVSAWRLELPKSFRPFDYQTITDVIVHISYTAEADGVLRGKVEEMNSAIDGTIVNYLSSNAVGRIYGLRQDFGAALDRLIHSPSGTAVPIELTDRHLPVFLRGRDLTVSTARLLVRTAEGLTAGSFAVNLNGSAFSGFSADPELGDVYSKDVATAFASGMLGTHTLRVTDAGDLGPDSPEPGDASALDPSKVLDVLLYLELRLT</sequence>